<evidence type="ECO:0000256" key="2">
    <source>
        <dbReference type="ARBA" id="ARBA00022741"/>
    </source>
</evidence>
<dbReference type="SUPFAM" id="SSF82549">
    <property type="entry name" value="DAK1/DegV-like"/>
    <property type="match status" value="1"/>
</dbReference>
<gene>
    <name evidence="5" type="ORF">BCR15_14065</name>
</gene>
<dbReference type="NCBIfam" id="TIGR02363">
    <property type="entry name" value="dhaK1"/>
    <property type="match status" value="1"/>
</dbReference>
<dbReference type="InterPro" id="IPR050861">
    <property type="entry name" value="Dihydroxyacetone_Kinase"/>
</dbReference>
<dbReference type="Proteomes" id="UP000093501">
    <property type="component" value="Unassembled WGS sequence"/>
</dbReference>
<evidence type="ECO:0000256" key="4">
    <source>
        <dbReference type="ARBA" id="ARBA00022840"/>
    </source>
</evidence>
<dbReference type="EMBL" id="MBQD01000012">
    <property type="protein sequence ID" value="OCL36296.1"/>
    <property type="molecule type" value="Genomic_DNA"/>
</dbReference>
<dbReference type="Gene3D" id="3.30.1180.20">
    <property type="entry name" value="Dihydroxyacetone kinase, domain 2"/>
    <property type="match status" value="1"/>
</dbReference>
<name>A0A1C0APP6_9ACTN</name>
<dbReference type="GO" id="GO:0004371">
    <property type="term" value="F:glycerone kinase activity"/>
    <property type="evidence" value="ECO:0007669"/>
    <property type="project" value="InterPro"/>
</dbReference>
<dbReference type="Gene3D" id="3.40.50.10440">
    <property type="entry name" value="Dihydroxyacetone kinase, domain 1"/>
    <property type="match status" value="1"/>
</dbReference>
<dbReference type="FunFam" id="3.30.1180.20:FF:000001">
    <property type="entry name" value="Dihydroxyacetone kinase 1"/>
    <property type="match status" value="1"/>
</dbReference>
<sequence length="331" mass="35325">MKKFINDPKAFVPEMLKGLALANPDTLTYDPKYNLIVRADAPNNDKVSIIQGSGSGHEPAHVMIVGKGMLDAACPGDVFAAPPTDFVVEAARRVKSDKGVLLLVNNYTGDKMAFEMAEELAAAEGIKVRTLFIDDDVAVKDSLYTIGRRGVAGNFFVIKAVGAAAEAGKDLDEIVRIGEKVNAVTRTMGVALTACTPPAKGEPLFEIGDDEIEVGIGIHGEPGRARQKWVPANEIVDLLLEPIVSDIPYSSGDDVALMVNGLGGTPISELYLLYGIAHEKLAAQGITPTRSYVGEYCTSLDMAGASITLVKLDDEIRELLEAPAEIPIRTF</sequence>
<dbReference type="GO" id="GO:0019563">
    <property type="term" value="P:glycerol catabolic process"/>
    <property type="evidence" value="ECO:0007669"/>
    <property type="project" value="TreeGrafter"/>
</dbReference>
<dbReference type="PANTHER" id="PTHR28629">
    <property type="entry name" value="TRIOKINASE/FMN CYCLASE"/>
    <property type="match status" value="1"/>
</dbReference>
<dbReference type="GO" id="GO:0005829">
    <property type="term" value="C:cytosol"/>
    <property type="evidence" value="ECO:0007669"/>
    <property type="project" value="TreeGrafter"/>
</dbReference>
<keyword evidence="3 5" id="KW-0418">Kinase</keyword>
<dbReference type="PROSITE" id="PS51481">
    <property type="entry name" value="DHAK"/>
    <property type="match status" value="1"/>
</dbReference>
<evidence type="ECO:0000313" key="6">
    <source>
        <dbReference type="Proteomes" id="UP000093501"/>
    </source>
</evidence>
<dbReference type="Pfam" id="PF02733">
    <property type="entry name" value="Dak1"/>
    <property type="match status" value="1"/>
</dbReference>
<comment type="caution">
    <text evidence="5">The sequence shown here is derived from an EMBL/GenBank/DDBJ whole genome shotgun (WGS) entry which is preliminary data.</text>
</comment>
<dbReference type="PANTHER" id="PTHR28629:SF4">
    <property type="entry name" value="TRIOKINASE_FMN CYCLASE"/>
    <property type="match status" value="1"/>
</dbReference>
<organism evidence="5 6">
    <name type="scientific">Tessaracoccus lapidicaptus</name>
    <dbReference type="NCBI Taxonomy" id="1427523"/>
    <lineage>
        <taxon>Bacteria</taxon>
        <taxon>Bacillati</taxon>
        <taxon>Actinomycetota</taxon>
        <taxon>Actinomycetes</taxon>
        <taxon>Propionibacteriales</taxon>
        <taxon>Propionibacteriaceae</taxon>
        <taxon>Tessaracoccus</taxon>
    </lineage>
</organism>
<dbReference type="AlphaFoldDB" id="A0A1C0APP6"/>
<keyword evidence="2" id="KW-0547">Nucleotide-binding</keyword>
<keyword evidence="4" id="KW-0067">ATP-binding</keyword>
<proteinExistence type="predicted"/>
<evidence type="ECO:0000313" key="5">
    <source>
        <dbReference type="EMBL" id="OCL36296.1"/>
    </source>
</evidence>
<keyword evidence="6" id="KW-1185">Reference proteome</keyword>
<evidence type="ECO:0000256" key="3">
    <source>
        <dbReference type="ARBA" id="ARBA00022777"/>
    </source>
</evidence>
<dbReference type="RefSeq" id="WP_068751136.1">
    <property type="nucleotide sequence ID" value="NZ_LR214441.1"/>
</dbReference>
<protein>
    <submittedName>
        <fullName evidence="5">Dihydroxyacetone kinase subunit DhaK</fullName>
    </submittedName>
</protein>
<dbReference type="InterPro" id="IPR012736">
    <property type="entry name" value="DhaK_1"/>
</dbReference>
<accession>A0A1C0APP6</accession>
<evidence type="ECO:0000256" key="1">
    <source>
        <dbReference type="ARBA" id="ARBA00022679"/>
    </source>
</evidence>
<keyword evidence="1" id="KW-0808">Transferase</keyword>
<dbReference type="InterPro" id="IPR004006">
    <property type="entry name" value="DhaK_dom"/>
</dbReference>
<dbReference type="GO" id="GO:0005524">
    <property type="term" value="F:ATP binding"/>
    <property type="evidence" value="ECO:0007669"/>
    <property type="project" value="UniProtKB-KW"/>
</dbReference>
<reference evidence="6" key="1">
    <citation type="submission" date="2016-07" db="EMBL/GenBank/DDBJ databases">
        <authorList>
            <person name="Florea S."/>
            <person name="Webb J.S."/>
            <person name="Jaromczyk J."/>
            <person name="Schardl C.L."/>
        </authorList>
    </citation>
    <scope>NUCLEOTIDE SEQUENCE [LARGE SCALE GENOMIC DNA]</scope>
    <source>
        <strain evidence="6">IPBSL-7</strain>
    </source>
</reference>
<dbReference type="FunFam" id="3.40.50.10440:FF:000001">
    <property type="entry name" value="Dihydroxyacetone kinase, DhaK subunit"/>
    <property type="match status" value="1"/>
</dbReference>